<evidence type="ECO:0000259" key="6">
    <source>
        <dbReference type="PROSITE" id="PS51898"/>
    </source>
</evidence>
<dbReference type="InterPro" id="IPR044068">
    <property type="entry name" value="CB"/>
</dbReference>
<proteinExistence type="inferred from homology"/>
<keyword evidence="2" id="KW-0229">DNA integration</keyword>
<evidence type="ECO:0000256" key="2">
    <source>
        <dbReference type="ARBA" id="ARBA00022908"/>
    </source>
</evidence>
<feature type="domain" description="Core-binding (CB)" evidence="7">
    <location>
        <begin position="263"/>
        <end position="369"/>
    </location>
</feature>
<name>A0A6P2SMN6_9BURK</name>
<dbReference type="InterPro" id="IPR013762">
    <property type="entry name" value="Integrase-like_cat_sf"/>
</dbReference>
<evidence type="ECO:0000256" key="5">
    <source>
        <dbReference type="PROSITE-ProRule" id="PRU01248"/>
    </source>
</evidence>
<dbReference type="PANTHER" id="PTHR30349">
    <property type="entry name" value="PHAGE INTEGRASE-RELATED"/>
    <property type="match status" value="1"/>
</dbReference>
<dbReference type="InterPro" id="IPR011010">
    <property type="entry name" value="DNA_brk_join_enz"/>
</dbReference>
<dbReference type="GO" id="GO:0015074">
    <property type="term" value="P:DNA integration"/>
    <property type="evidence" value="ECO:0007669"/>
    <property type="project" value="UniProtKB-KW"/>
</dbReference>
<protein>
    <submittedName>
        <fullName evidence="8">Phage integrase family protein</fullName>
    </submittedName>
</protein>
<dbReference type="InterPro" id="IPR002104">
    <property type="entry name" value="Integrase_catalytic"/>
</dbReference>
<dbReference type="Pfam" id="PF12482">
    <property type="entry name" value="DUF3701"/>
    <property type="match status" value="1"/>
</dbReference>
<evidence type="ECO:0000256" key="1">
    <source>
        <dbReference type="ARBA" id="ARBA00008857"/>
    </source>
</evidence>
<evidence type="ECO:0000256" key="4">
    <source>
        <dbReference type="ARBA" id="ARBA00023172"/>
    </source>
</evidence>
<dbReference type="PROSITE" id="PS51898">
    <property type="entry name" value="TYR_RECOMBINASE"/>
    <property type="match status" value="1"/>
</dbReference>
<dbReference type="SUPFAM" id="SSF56349">
    <property type="entry name" value="DNA breaking-rejoining enzymes"/>
    <property type="match status" value="1"/>
</dbReference>
<dbReference type="InterPro" id="IPR010998">
    <property type="entry name" value="Integrase_recombinase_N"/>
</dbReference>
<gene>
    <name evidence="8" type="ORF">BLA13014_07574</name>
</gene>
<reference evidence="8 9" key="1">
    <citation type="submission" date="2019-09" db="EMBL/GenBank/DDBJ databases">
        <authorList>
            <person name="Depoorter E."/>
        </authorList>
    </citation>
    <scope>NUCLEOTIDE SEQUENCE [LARGE SCALE GENOMIC DNA]</scope>
    <source>
        <strain evidence="8">LMG 13014</strain>
    </source>
</reference>
<dbReference type="Proteomes" id="UP000494261">
    <property type="component" value="Unassembled WGS sequence"/>
</dbReference>
<dbReference type="Pfam" id="PF00589">
    <property type="entry name" value="Phage_integrase"/>
    <property type="match status" value="1"/>
</dbReference>
<dbReference type="PROSITE" id="PS51900">
    <property type="entry name" value="CB"/>
    <property type="match status" value="1"/>
</dbReference>
<organism evidence="8 9">
    <name type="scientific">Burkholderia aenigmatica</name>
    <dbReference type="NCBI Taxonomy" id="2015348"/>
    <lineage>
        <taxon>Bacteria</taxon>
        <taxon>Pseudomonadati</taxon>
        <taxon>Pseudomonadota</taxon>
        <taxon>Betaproteobacteria</taxon>
        <taxon>Burkholderiales</taxon>
        <taxon>Burkholderiaceae</taxon>
        <taxon>Burkholderia</taxon>
        <taxon>Burkholderia cepacia complex</taxon>
    </lineage>
</organism>
<keyword evidence="3 5" id="KW-0238">DNA-binding</keyword>
<dbReference type="Gene3D" id="1.10.443.10">
    <property type="entry name" value="Intergrase catalytic core"/>
    <property type="match status" value="1"/>
</dbReference>
<sequence length="608" mass="67047">MRQHSSAITRLGKHHFMHLKAVAMGVPFQEAALRYLGIHHGHQGVIAHRTTVDAVRALARRQGEPAWRLIGLMIRVDLEQPQAPSIAEFAASRGLEDWSEEDVRQFYLEAYPQQAKVAGSGKAKRRERLRSAQLELLERLEKLSVKPPSAVDPVATWFDLATSQKMANAGMVTLLDLAERIAVGGRWYSAMPGVGVKKAQRIEAFVRNLLGDQIPPQRTFDLSVSSPAARSPAGNEPVALVAAPNQLPFQLTYEAGADLLAARNDAEAIGEWIEAKAGSMQTARAYRREATRLLLWLREAEGGKVFADMTVSDCARYMAFLSNIPKHWQSRTRARPGAVGWAPFRGAKLNHESRQYAINVLASFFTWLQAAQYIPANPWVLVNRKLGDDPEARKLDTKALSEGAMAEILRVIGAQPPSPSRARILFILEFVEAVGLRPQELLSARLKDFSLEPEGWVIQVHGKGAKNRVAAVPGQAFAALQAYLHERGVGAIETAPGDYPLLASVSDATQPVGYQALYEHVKVWFKKAVAASALPEHERRKLAGASTHWLRHTFGTRAVARNVPLDVVQQQLGHASIKTTMDIYGRAPIQRRTAELEKAFHSPEVPGT</sequence>
<evidence type="ECO:0000256" key="3">
    <source>
        <dbReference type="ARBA" id="ARBA00023125"/>
    </source>
</evidence>
<dbReference type="CDD" id="cd00397">
    <property type="entry name" value="DNA_BRE_C"/>
    <property type="match status" value="1"/>
</dbReference>
<dbReference type="InterPro" id="IPR022169">
    <property type="entry name" value="DUF3701"/>
</dbReference>
<dbReference type="RefSeq" id="WP_175026241.1">
    <property type="nucleotide sequence ID" value="NZ_CABVQC010000088.1"/>
</dbReference>
<evidence type="ECO:0000313" key="8">
    <source>
        <dbReference type="EMBL" id="VWC49249.1"/>
    </source>
</evidence>
<feature type="domain" description="Tyr recombinase" evidence="6">
    <location>
        <begin position="395"/>
        <end position="597"/>
    </location>
</feature>
<dbReference type="AlphaFoldDB" id="A0A6P2SMN6"/>
<keyword evidence="4" id="KW-0233">DNA recombination</keyword>
<dbReference type="Gene3D" id="1.10.150.130">
    <property type="match status" value="1"/>
</dbReference>
<accession>A0A6P2SMN6</accession>
<evidence type="ECO:0000259" key="7">
    <source>
        <dbReference type="PROSITE" id="PS51900"/>
    </source>
</evidence>
<dbReference type="PANTHER" id="PTHR30349:SF64">
    <property type="entry name" value="PROPHAGE INTEGRASE INTD-RELATED"/>
    <property type="match status" value="1"/>
</dbReference>
<dbReference type="EMBL" id="CABVQC010000088">
    <property type="protein sequence ID" value="VWC49249.1"/>
    <property type="molecule type" value="Genomic_DNA"/>
</dbReference>
<evidence type="ECO:0000313" key="9">
    <source>
        <dbReference type="Proteomes" id="UP000494261"/>
    </source>
</evidence>
<comment type="similarity">
    <text evidence="1">Belongs to the 'phage' integrase family.</text>
</comment>
<dbReference type="GO" id="GO:0006310">
    <property type="term" value="P:DNA recombination"/>
    <property type="evidence" value="ECO:0007669"/>
    <property type="project" value="UniProtKB-KW"/>
</dbReference>
<dbReference type="InterPro" id="IPR050090">
    <property type="entry name" value="Tyrosine_recombinase_XerCD"/>
</dbReference>
<dbReference type="GO" id="GO:0003677">
    <property type="term" value="F:DNA binding"/>
    <property type="evidence" value="ECO:0007669"/>
    <property type="project" value="UniProtKB-UniRule"/>
</dbReference>